<keyword evidence="3" id="KW-0732">Signal</keyword>
<sequence>MMASLMVGMFSCNDLEEYNPSGATADTVWSTPEGFMTLVNAAYSEQRQLFGKEDGLFMFESGTDLWFNEGKGGYARQMTKYEGLTPADGNPNKKAWQVLWNSINHANAGINRIDNAGFTSQEERNSRLAELRFVRAFNYYYLVETYGGVMLRTRETQGVQLTAERSPVEDFYKLMIEDLTYAAEHLPVSFGAEYSRATKKSALGFLSKVYLSRAYYSKGAEAAPFFQKARDVAQEVINRKSEFGVDLWKSYEELWDPKNNKRNKEALYVVSNSASNTALNYDADANRLHLWFMTPYSGKPGLVRSLKYGRDNSRRLMPTLALLDFFDEKKDARYKGSFREVWIANNPFSWTAKTVAEYGKDRSLIGKTMVPGKDTALYITKRTIANERMLPYVVIDRDSTYFTSAAGAIRTGRDFVQLTKFEDPTRASIEANPGFQDIIIMRFAEMYLIAAEAELQLGNTARAAEYINVIRRRAALPGKVAEMEVAAGDIDIDFILDERARELAGEHTRWLDLKRTGKLVERVREHNPDITLIRPHHVLRPIPQVELDALTNGTEFGQNPGY</sequence>
<evidence type="ECO:0000259" key="7">
    <source>
        <dbReference type="Pfam" id="PF14322"/>
    </source>
</evidence>
<evidence type="ECO:0000313" key="9">
    <source>
        <dbReference type="Proteomes" id="UP000061382"/>
    </source>
</evidence>
<dbReference type="Pfam" id="PF07980">
    <property type="entry name" value="SusD_RagB"/>
    <property type="match status" value="1"/>
</dbReference>
<dbReference type="InterPro" id="IPR011990">
    <property type="entry name" value="TPR-like_helical_dom_sf"/>
</dbReference>
<evidence type="ECO:0000313" key="8">
    <source>
        <dbReference type="EMBL" id="ALJ01749.1"/>
    </source>
</evidence>
<evidence type="ECO:0000256" key="1">
    <source>
        <dbReference type="ARBA" id="ARBA00004442"/>
    </source>
</evidence>
<evidence type="ECO:0000256" key="5">
    <source>
        <dbReference type="ARBA" id="ARBA00023237"/>
    </source>
</evidence>
<feature type="domain" description="RagB/SusD" evidence="6">
    <location>
        <begin position="416"/>
        <end position="562"/>
    </location>
</feature>
<dbReference type="GO" id="GO:0009279">
    <property type="term" value="C:cell outer membrane"/>
    <property type="evidence" value="ECO:0007669"/>
    <property type="project" value="UniProtKB-SubCell"/>
</dbReference>
<dbReference type="SUPFAM" id="SSF48452">
    <property type="entry name" value="TPR-like"/>
    <property type="match status" value="1"/>
</dbReference>
<accession>A0A0P0D4A2</accession>
<dbReference type="Proteomes" id="UP000061382">
    <property type="component" value="Plasmid 1"/>
</dbReference>
<evidence type="ECO:0000256" key="4">
    <source>
        <dbReference type="ARBA" id="ARBA00023136"/>
    </source>
</evidence>
<keyword evidence="9" id="KW-1185">Reference proteome</keyword>
<keyword evidence="5" id="KW-0998">Cell outer membrane</keyword>
<protein>
    <recommendedName>
        <fullName evidence="10">Carbohydrate-binding protein SusD</fullName>
    </recommendedName>
</protein>
<comment type="subcellular location">
    <subcellularLocation>
        <location evidence="1">Cell outer membrane</location>
    </subcellularLocation>
</comment>
<keyword evidence="8" id="KW-0614">Plasmid</keyword>
<dbReference type="KEGG" id="rti:DC20_21390"/>
<comment type="similarity">
    <text evidence="2">Belongs to the SusD family.</text>
</comment>
<evidence type="ECO:0000256" key="2">
    <source>
        <dbReference type="ARBA" id="ARBA00006275"/>
    </source>
</evidence>
<name>A0A0P0D4A2_9BACT</name>
<reference evidence="8 9" key="1">
    <citation type="submission" date="2015-08" db="EMBL/GenBank/DDBJ databases">
        <title>Complete genome sequence of Rufibacter tibetensis strain 1351t, a radiation-resistant bacterium from tibet plateau.</title>
        <authorList>
            <person name="Dai J."/>
        </authorList>
    </citation>
    <scope>NUCLEOTIDE SEQUENCE [LARGE SCALE GENOMIC DNA]</scope>
    <source>
        <strain evidence="8 9">1351</strain>
        <plasmid evidence="8 9">1</plasmid>
    </source>
</reference>
<keyword evidence="4" id="KW-0472">Membrane</keyword>
<feature type="domain" description="SusD-like N-terminal" evidence="7">
    <location>
        <begin position="82"/>
        <end position="211"/>
    </location>
</feature>
<dbReference type="AlphaFoldDB" id="A0A0P0D4A2"/>
<dbReference type="EMBL" id="CP012644">
    <property type="protein sequence ID" value="ALJ01749.1"/>
    <property type="molecule type" value="Genomic_DNA"/>
</dbReference>
<dbReference type="Pfam" id="PF14322">
    <property type="entry name" value="SusD-like_3"/>
    <property type="match status" value="1"/>
</dbReference>
<dbReference type="InterPro" id="IPR033985">
    <property type="entry name" value="SusD-like_N"/>
</dbReference>
<geneLocation type="plasmid" evidence="8 9">
    <name>1</name>
</geneLocation>
<dbReference type="PATRIC" id="fig|512763.3.peg.4698"/>
<dbReference type="Gene3D" id="1.25.40.390">
    <property type="match status" value="1"/>
</dbReference>
<organism evidence="8 9">
    <name type="scientific">Rufibacter tibetensis</name>
    <dbReference type="NCBI Taxonomy" id="512763"/>
    <lineage>
        <taxon>Bacteria</taxon>
        <taxon>Pseudomonadati</taxon>
        <taxon>Bacteroidota</taxon>
        <taxon>Cytophagia</taxon>
        <taxon>Cytophagales</taxon>
        <taxon>Hymenobacteraceae</taxon>
        <taxon>Rufibacter</taxon>
    </lineage>
</organism>
<proteinExistence type="inferred from homology"/>
<evidence type="ECO:0000259" key="6">
    <source>
        <dbReference type="Pfam" id="PF07980"/>
    </source>
</evidence>
<evidence type="ECO:0000256" key="3">
    <source>
        <dbReference type="ARBA" id="ARBA00022729"/>
    </source>
</evidence>
<evidence type="ECO:0008006" key="10">
    <source>
        <dbReference type="Google" id="ProtNLM"/>
    </source>
</evidence>
<dbReference type="InterPro" id="IPR012944">
    <property type="entry name" value="SusD_RagB_dom"/>
</dbReference>
<gene>
    <name evidence="8" type="ORF">DC20_21390</name>
</gene>